<dbReference type="EMBL" id="JAVFKY010000005">
    <property type="protein sequence ID" value="KAK5576245.1"/>
    <property type="molecule type" value="Genomic_DNA"/>
</dbReference>
<comment type="caution">
    <text evidence="3">The sequence shown here is derived from an EMBL/GenBank/DDBJ whole genome shotgun (WGS) entry which is preliminary data.</text>
</comment>
<gene>
    <name evidence="3" type="ORF">RB653_007386</name>
</gene>
<evidence type="ECO:0000256" key="2">
    <source>
        <dbReference type="SAM" id="SignalP"/>
    </source>
</evidence>
<accession>A0AAN7YXJ1</accession>
<evidence type="ECO:0000313" key="4">
    <source>
        <dbReference type="Proteomes" id="UP001344447"/>
    </source>
</evidence>
<organism evidence="3 4">
    <name type="scientific">Dictyostelium firmibasis</name>
    <dbReference type="NCBI Taxonomy" id="79012"/>
    <lineage>
        <taxon>Eukaryota</taxon>
        <taxon>Amoebozoa</taxon>
        <taxon>Evosea</taxon>
        <taxon>Eumycetozoa</taxon>
        <taxon>Dictyostelia</taxon>
        <taxon>Dictyosteliales</taxon>
        <taxon>Dictyosteliaceae</taxon>
        <taxon>Dictyostelium</taxon>
    </lineage>
</organism>
<evidence type="ECO:0000256" key="1">
    <source>
        <dbReference type="ARBA" id="ARBA00022729"/>
    </source>
</evidence>
<sequence>MKFKYILLLIIIFIVFVNCEIQGLCDDGDPCTIDRFKILRCEHIPKCQAKDLCEIVTCNRRQGGNCTVTPRCHARNPCEQALCDVNSGQCIYTPTCISGDRCSIASCNEETGECKVTPKCKPEEICDERGFCVNCSDNNPCTTDFYSPYYGICINIVNEWMNCENTTEYQKCLKGCNTNKCTNAVCDKQTLKCIQSYKDCSDGNLCTVDVCDNNIGCIHSNVSCDDGNPCTLDFCDNEYGCHYKPDPTCDGLSSCFSNKDCSDNLDCTTDRCEYGKCTHTFNCGFDQLCNKSYRCEKMVPLSNR</sequence>
<dbReference type="InterPro" id="IPR052846">
    <property type="entry name" value="ECM-enzyme_regulator"/>
</dbReference>
<feature type="chain" id="PRO_5043028544" evidence="2">
    <location>
        <begin position="20"/>
        <end position="304"/>
    </location>
</feature>
<dbReference type="PANTHER" id="PTHR31797">
    <property type="entry name" value="EXTRACELLULAR MATRIX PROTEIN A-RELATED"/>
    <property type="match status" value="1"/>
</dbReference>
<dbReference type="PANTHER" id="PTHR31797:SF4">
    <property type="entry name" value="DICKKOPF N-TERMINAL CYSTEINE-RICH DOMAIN-CONTAINING PROTEIN"/>
    <property type="match status" value="1"/>
</dbReference>
<keyword evidence="4" id="KW-1185">Reference proteome</keyword>
<dbReference type="Pfam" id="PF00526">
    <property type="entry name" value="Dicty_CTDC"/>
    <property type="match status" value="5"/>
</dbReference>
<dbReference type="Proteomes" id="UP001344447">
    <property type="component" value="Unassembled WGS sequence"/>
</dbReference>
<keyword evidence="1 2" id="KW-0732">Signal</keyword>
<evidence type="ECO:0000313" key="3">
    <source>
        <dbReference type="EMBL" id="KAK5576245.1"/>
    </source>
</evidence>
<dbReference type="AlphaFoldDB" id="A0AAN7YXJ1"/>
<dbReference type="InterPro" id="IPR001673">
    <property type="entry name" value="S_mold_repeat"/>
</dbReference>
<feature type="signal peptide" evidence="2">
    <location>
        <begin position="1"/>
        <end position="19"/>
    </location>
</feature>
<proteinExistence type="predicted"/>
<name>A0AAN7YXJ1_9MYCE</name>
<reference evidence="3 4" key="1">
    <citation type="submission" date="2023-11" db="EMBL/GenBank/DDBJ databases">
        <title>Dfirmibasis_genome.</title>
        <authorList>
            <person name="Edelbroek B."/>
            <person name="Kjellin J."/>
            <person name="Jerlstrom-Hultqvist J."/>
            <person name="Soderbom F."/>
        </authorList>
    </citation>
    <scope>NUCLEOTIDE SEQUENCE [LARGE SCALE GENOMIC DNA]</scope>
    <source>
        <strain evidence="3 4">TNS-C-14</strain>
    </source>
</reference>
<protein>
    <submittedName>
        <fullName evidence="3">Uncharacterized protein</fullName>
    </submittedName>
</protein>